<reference evidence="1 2" key="1">
    <citation type="submission" date="2022-08" db="EMBL/GenBank/DDBJ databases">
        <title>novel species in genus Aeromicrobium.</title>
        <authorList>
            <person name="Ye L."/>
        </authorList>
    </citation>
    <scope>NUCLEOTIDE SEQUENCE [LARGE SCALE GENOMIC DNA]</scope>
    <source>
        <strain evidence="2">zg-Y1379</strain>
    </source>
</reference>
<dbReference type="EMBL" id="CP102173">
    <property type="protein sequence ID" value="UUP14630.1"/>
    <property type="molecule type" value="Genomic_DNA"/>
</dbReference>
<protein>
    <recommendedName>
        <fullName evidence="3">BON domain-containing protein</fullName>
    </recommendedName>
</protein>
<evidence type="ECO:0000313" key="1">
    <source>
        <dbReference type="EMBL" id="UUP14630.1"/>
    </source>
</evidence>
<dbReference type="Proteomes" id="UP001316184">
    <property type="component" value="Chromosome"/>
</dbReference>
<name>A0ABY5M922_9ACTN</name>
<dbReference type="RefSeq" id="WP_232398461.1">
    <property type="nucleotide sequence ID" value="NZ_CP102173.1"/>
</dbReference>
<proteinExistence type="predicted"/>
<accession>A0ABY5M922</accession>
<organism evidence="1 2">
    <name type="scientific">Aeromicrobium wangtongii</name>
    <dbReference type="NCBI Taxonomy" id="2969247"/>
    <lineage>
        <taxon>Bacteria</taxon>
        <taxon>Bacillati</taxon>
        <taxon>Actinomycetota</taxon>
        <taxon>Actinomycetes</taxon>
        <taxon>Propionibacteriales</taxon>
        <taxon>Nocardioidaceae</taxon>
        <taxon>Aeromicrobium</taxon>
    </lineage>
</organism>
<evidence type="ECO:0000313" key="2">
    <source>
        <dbReference type="Proteomes" id="UP001316184"/>
    </source>
</evidence>
<keyword evidence="2" id="KW-1185">Reference proteome</keyword>
<gene>
    <name evidence="1" type="ORF">NQV15_04780</name>
</gene>
<dbReference type="Gene3D" id="3.40.1520.20">
    <property type="match status" value="1"/>
</dbReference>
<evidence type="ECO:0008006" key="3">
    <source>
        <dbReference type="Google" id="ProtNLM"/>
    </source>
</evidence>
<sequence length="221" mass="22843">MSDRSLKRAVALVVTALLGVIAVGSVMGSRSVADDLRHRAETALTASGLDDVRVDFRGREAHLSGGNDVEARMASSLVAALPGVRSVDRAVDHDAPLHGASRFALDRAGDDVEISGAVPSPDDAADLKIAVASGLATRVVGDVKVDRSVDAAPWVASLPAVLRTVAAVAGLELDIPGDGTLHVGGRVVDASTRSRIVQRLTDQVPGLRLVETLDVARRTGV</sequence>